<accession>A0ABU1M0W5</accession>
<dbReference type="Proteomes" id="UP001264340">
    <property type="component" value="Unassembled WGS sequence"/>
</dbReference>
<gene>
    <name evidence="1" type="ORF">J2804_006093</name>
</gene>
<reference evidence="1 2" key="1">
    <citation type="submission" date="2023-07" db="EMBL/GenBank/DDBJ databases">
        <title>Sorghum-associated microbial communities from plants grown in Nebraska, USA.</title>
        <authorList>
            <person name="Schachtman D."/>
        </authorList>
    </citation>
    <scope>NUCLEOTIDE SEQUENCE [LARGE SCALE GENOMIC DNA]</scope>
    <source>
        <strain evidence="1 2">DS1316</strain>
    </source>
</reference>
<comment type="caution">
    <text evidence="1">The sequence shown here is derived from an EMBL/GenBank/DDBJ whole genome shotgun (WGS) entry which is preliminary data.</text>
</comment>
<protein>
    <submittedName>
        <fullName evidence="1">Uncharacterized protein</fullName>
    </submittedName>
</protein>
<proteinExistence type="predicted"/>
<sequence length="66" mass="7387">MAERSFEDDRAILLKGLPAKDMRGSNGIAPNAKSPFLFKRTAIVRTVRVRQKTVLFESAFLDGSFN</sequence>
<evidence type="ECO:0000313" key="1">
    <source>
        <dbReference type="EMBL" id="MDR6412657.1"/>
    </source>
</evidence>
<dbReference type="RefSeq" id="WP_154875208.1">
    <property type="nucleotide sequence ID" value="NZ_JAVDQV010000025.1"/>
</dbReference>
<keyword evidence="2" id="KW-1185">Reference proteome</keyword>
<name>A0ABU1M0W5_9BURK</name>
<dbReference type="EMBL" id="JAVDRP010000022">
    <property type="protein sequence ID" value="MDR6412657.1"/>
    <property type="molecule type" value="Genomic_DNA"/>
</dbReference>
<organism evidence="1 2">
    <name type="scientific">Paraburkholderia terricola</name>
    <dbReference type="NCBI Taxonomy" id="169427"/>
    <lineage>
        <taxon>Bacteria</taxon>
        <taxon>Pseudomonadati</taxon>
        <taxon>Pseudomonadota</taxon>
        <taxon>Betaproteobacteria</taxon>
        <taxon>Burkholderiales</taxon>
        <taxon>Burkholderiaceae</taxon>
        <taxon>Paraburkholderia</taxon>
    </lineage>
</organism>
<evidence type="ECO:0000313" key="2">
    <source>
        <dbReference type="Proteomes" id="UP001264340"/>
    </source>
</evidence>